<gene>
    <name evidence="2" type="ORF">JIN82_08200</name>
</gene>
<dbReference type="EMBL" id="JAENIM010000039">
    <property type="protein sequence ID" value="MBK1791131.1"/>
    <property type="molecule type" value="Genomic_DNA"/>
</dbReference>
<evidence type="ECO:0000313" key="3">
    <source>
        <dbReference type="Proteomes" id="UP000624703"/>
    </source>
</evidence>
<dbReference type="Gene3D" id="3.40.1740.10">
    <property type="entry name" value="VC0467-like"/>
    <property type="match status" value="1"/>
</dbReference>
<dbReference type="SUPFAM" id="SSF143456">
    <property type="entry name" value="VC0467-like"/>
    <property type="match status" value="1"/>
</dbReference>
<dbReference type="Proteomes" id="UP000624703">
    <property type="component" value="Unassembled WGS sequence"/>
</dbReference>
<dbReference type="AlphaFoldDB" id="A0A8J7MED3"/>
<reference evidence="2" key="1">
    <citation type="submission" date="2021-01" db="EMBL/GenBank/DDBJ databases">
        <title>Modified the classification status of verrucomicrobia.</title>
        <authorList>
            <person name="Feng X."/>
        </authorList>
    </citation>
    <scope>NUCLEOTIDE SEQUENCE</scope>
    <source>
        <strain evidence="2">_KCTC 22039</strain>
    </source>
</reference>
<comment type="similarity">
    <text evidence="1">Belongs to the UPF0301 (AlgH) family.</text>
</comment>
<dbReference type="InterPro" id="IPR003774">
    <property type="entry name" value="AlgH-like"/>
</dbReference>
<comment type="caution">
    <text evidence="2">The sequence shown here is derived from an EMBL/GenBank/DDBJ whole genome shotgun (WGS) entry which is preliminary data.</text>
</comment>
<evidence type="ECO:0000256" key="1">
    <source>
        <dbReference type="ARBA" id="ARBA00009600"/>
    </source>
</evidence>
<sequence>MRDPAFHKPNRLQGQLLIADPSVHDETFYKSVIVISAHSKKRGATGLILNHPSTISVGELVDDEELRPLWHLPVHIGGPVDRDKLIFAALSWNKKFSIETRLSPEEAISYLQDPNCVVCAYAGHSSWTQGQLENELKHSTWIVTPPSAELANSSFEPSLWKKTLSSISPFHRILAETPRDVFLN</sequence>
<protein>
    <submittedName>
        <fullName evidence="2">YqgE/AlgH family protein</fullName>
    </submittedName>
</protein>
<evidence type="ECO:0000313" key="2">
    <source>
        <dbReference type="EMBL" id="MBK1791131.1"/>
    </source>
</evidence>
<dbReference type="GO" id="GO:0005829">
    <property type="term" value="C:cytosol"/>
    <property type="evidence" value="ECO:0007669"/>
    <property type="project" value="TreeGrafter"/>
</dbReference>
<organism evidence="2 3">
    <name type="scientific">Persicirhabdus sediminis</name>
    <dbReference type="NCBI Taxonomy" id="454144"/>
    <lineage>
        <taxon>Bacteria</taxon>
        <taxon>Pseudomonadati</taxon>
        <taxon>Verrucomicrobiota</taxon>
        <taxon>Verrucomicrobiia</taxon>
        <taxon>Verrucomicrobiales</taxon>
        <taxon>Verrucomicrobiaceae</taxon>
        <taxon>Persicirhabdus</taxon>
    </lineage>
</organism>
<name>A0A8J7MED3_9BACT</name>
<accession>A0A8J7MED3</accession>
<dbReference type="PANTHER" id="PTHR30327:SF1">
    <property type="entry name" value="UPF0301 PROTEIN YQGE"/>
    <property type="match status" value="1"/>
</dbReference>
<dbReference type="PANTHER" id="PTHR30327">
    <property type="entry name" value="UNCHARACTERIZED PROTEIN YQGE"/>
    <property type="match status" value="1"/>
</dbReference>
<proteinExistence type="inferred from homology"/>
<keyword evidence="3" id="KW-1185">Reference proteome</keyword>
<dbReference type="RefSeq" id="WP_200311144.1">
    <property type="nucleotide sequence ID" value="NZ_JAENIM010000039.1"/>
</dbReference>
<dbReference type="Pfam" id="PF02622">
    <property type="entry name" value="DUF179"/>
    <property type="match status" value="1"/>
</dbReference>